<comment type="caution">
    <text evidence="6">The sequence shown here is derived from an EMBL/GenBank/DDBJ whole genome shotgun (WGS) entry which is preliminary data.</text>
</comment>
<keyword evidence="2" id="KW-0540">Nuclease</keyword>
<dbReference type="GO" id="GO:0046872">
    <property type="term" value="F:metal ion binding"/>
    <property type="evidence" value="ECO:0007669"/>
    <property type="project" value="UniProtKB-KW"/>
</dbReference>
<keyword evidence="1" id="KW-1277">Toxin-antitoxin system</keyword>
<feature type="domain" description="PIN" evidence="5">
    <location>
        <begin position="3"/>
        <end position="114"/>
    </location>
</feature>
<dbReference type="CDD" id="cd09881">
    <property type="entry name" value="PIN_VapC4-5_FitB-like"/>
    <property type="match status" value="1"/>
</dbReference>
<dbReference type="EMBL" id="BLAB01000001">
    <property type="protein sequence ID" value="GER94759.1"/>
    <property type="molecule type" value="Genomic_DNA"/>
</dbReference>
<dbReference type="GO" id="GO:0016787">
    <property type="term" value="F:hydrolase activity"/>
    <property type="evidence" value="ECO:0007669"/>
    <property type="project" value="UniProtKB-KW"/>
</dbReference>
<evidence type="ECO:0000313" key="6">
    <source>
        <dbReference type="EMBL" id="GER94759.1"/>
    </source>
</evidence>
<organism evidence="6">
    <name type="scientific">hot springs metagenome</name>
    <dbReference type="NCBI Taxonomy" id="433727"/>
    <lineage>
        <taxon>unclassified sequences</taxon>
        <taxon>metagenomes</taxon>
        <taxon>ecological metagenomes</taxon>
    </lineage>
</organism>
<accession>A0A5J4L9M0</accession>
<keyword evidence="4" id="KW-0378">Hydrolase</keyword>
<reference evidence="6" key="1">
    <citation type="submission" date="2019-10" db="EMBL/GenBank/DDBJ databases">
        <title>Metagenomic sequencing of thiosulfate-disproportionating enrichment culture.</title>
        <authorList>
            <person name="Umezawa K."/>
            <person name="Kojima H."/>
            <person name="Fukui M."/>
        </authorList>
    </citation>
    <scope>NUCLEOTIDE SEQUENCE</scope>
    <source>
        <strain evidence="6">45J</strain>
    </source>
</reference>
<proteinExistence type="inferred from homology"/>
<dbReference type="Pfam" id="PF01850">
    <property type="entry name" value="PIN"/>
    <property type="match status" value="1"/>
</dbReference>
<evidence type="ECO:0000256" key="3">
    <source>
        <dbReference type="ARBA" id="ARBA00022723"/>
    </source>
</evidence>
<dbReference type="GO" id="GO:0004540">
    <property type="term" value="F:RNA nuclease activity"/>
    <property type="evidence" value="ECO:0007669"/>
    <property type="project" value="InterPro"/>
</dbReference>
<protein>
    <submittedName>
        <fullName evidence="6">PIN domain-containing protein</fullName>
    </submittedName>
</protein>
<dbReference type="SUPFAM" id="SSF88723">
    <property type="entry name" value="PIN domain-like"/>
    <property type="match status" value="1"/>
</dbReference>
<sequence>MVALDTGFFIAMMRGNSEAIALWRWFKQNRLRPVISAITAGELLYVLYREKKKEEAEGIVERIFRIAEAIPVDIEVAKKGAEIKHSQGMPYVDALIGATALSSDCQKLYTSDRNHMKSLKSYGLEIIIIREEKRP</sequence>
<evidence type="ECO:0000256" key="4">
    <source>
        <dbReference type="ARBA" id="ARBA00022801"/>
    </source>
</evidence>
<evidence type="ECO:0000256" key="2">
    <source>
        <dbReference type="ARBA" id="ARBA00022722"/>
    </source>
</evidence>
<keyword evidence="3" id="KW-0479">Metal-binding</keyword>
<evidence type="ECO:0000256" key="1">
    <source>
        <dbReference type="ARBA" id="ARBA00022649"/>
    </source>
</evidence>
<dbReference type="AlphaFoldDB" id="A0A5J4L9M0"/>
<gene>
    <name evidence="6" type="ORF">A45J_2523</name>
</gene>
<dbReference type="InterPro" id="IPR029060">
    <property type="entry name" value="PIN-like_dom_sf"/>
</dbReference>
<evidence type="ECO:0000259" key="5">
    <source>
        <dbReference type="Pfam" id="PF01850"/>
    </source>
</evidence>
<name>A0A5J4L9M0_9ZZZZ</name>
<dbReference type="HAMAP" id="MF_00265">
    <property type="entry name" value="VapC_Nob1"/>
    <property type="match status" value="1"/>
</dbReference>
<dbReference type="InterPro" id="IPR002716">
    <property type="entry name" value="PIN_dom"/>
</dbReference>
<dbReference type="InterPro" id="IPR022907">
    <property type="entry name" value="VapC_family"/>
</dbReference>
<dbReference type="Gene3D" id="3.40.50.1010">
    <property type="entry name" value="5'-nuclease"/>
    <property type="match status" value="1"/>
</dbReference>